<dbReference type="NCBIfam" id="TIGR03505">
    <property type="entry name" value="FimV_core"/>
    <property type="match status" value="1"/>
</dbReference>
<dbReference type="CDD" id="cd00118">
    <property type="entry name" value="LysM"/>
    <property type="match status" value="1"/>
</dbReference>
<feature type="compositionally biased region" description="Low complexity" evidence="2">
    <location>
        <begin position="805"/>
        <end position="816"/>
    </location>
</feature>
<organism evidence="4 5">
    <name type="scientific">Plesiomonas shigelloides 302-73</name>
    <dbReference type="NCBI Taxonomy" id="1315976"/>
    <lineage>
        <taxon>Bacteria</taxon>
        <taxon>Pseudomonadati</taxon>
        <taxon>Pseudomonadota</taxon>
        <taxon>Gammaproteobacteria</taxon>
        <taxon>Enterobacterales</taxon>
        <taxon>Enterobacteriaceae</taxon>
        <taxon>Plesiomonas</taxon>
    </lineage>
</organism>
<feature type="compositionally biased region" description="Low complexity" evidence="2">
    <location>
        <begin position="691"/>
        <end position="702"/>
    </location>
</feature>
<dbReference type="InterPro" id="IPR018392">
    <property type="entry name" value="LysM"/>
</dbReference>
<dbReference type="STRING" id="703.SAMEA2665130_00933"/>
<dbReference type="Gene3D" id="1.20.58.2200">
    <property type="match status" value="1"/>
</dbReference>
<feature type="compositionally biased region" description="Low complexity" evidence="2">
    <location>
        <begin position="715"/>
        <end position="745"/>
    </location>
</feature>
<feature type="compositionally biased region" description="Low complexity" evidence="2">
    <location>
        <begin position="781"/>
        <end position="799"/>
    </location>
</feature>
<feature type="signal peptide" evidence="3">
    <location>
        <begin position="1"/>
        <end position="22"/>
    </location>
</feature>
<dbReference type="EMBL" id="AQQO01000021">
    <property type="protein sequence ID" value="EON90346.1"/>
    <property type="molecule type" value="Genomic_DNA"/>
</dbReference>
<feature type="region of interest" description="Disordered" evidence="2">
    <location>
        <begin position="999"/>
        <end position="1048"/>
    </location>
</feature>
<dbReference type="AlphaFoldDB" id="R8AVM1"/>
<protein>
    <submittedName>
        <fullName evidence="4">Latent nuclear antigen</fullName>
    </submittedName>
</protein>
<dbReference type="Proteomes" id="UP000014012">
    <property type="component" value="Unassembled WGS sequence"/>
</dbReference>
<dbReference type="InterPro" id="IPR020012">
    <property type="entry name" value="LysM_FimV"/>
</dbReference>
<evidence type="ECO:0000256" key="3">
    <source>
        <dbReference type="SAM" id="SignalP"/>
    </source>
</evidence>
<proteinExistence type="predicted"/>
<feature type="region of interest" description="Disordered" evidence="2">
    <location>
        <begin position="143"/>
        <end position="205"/>
    </location>
</feature>
<keyword evidence="3" id="KW-0732">Signal</keyword>
<feature type="compositionally biased region" description="Basic and acidic residues" evidence="2">
    <location>
        <begin position="842"/>
        <end position="867"/>
    </location>
</feature>
<name>R8AVM1_PLESH</name>
<dbReference type="RefSeq" id="WP_010862123.1">
    <property type="nucleotide sequence ID" value="NZ_KB944507.1"/>
</dbReference>
<accession>R8AVM1</accession>
<feature type="coiled-coil region" evidence="1">
    <location>
        <begin position="349"/>
        <end position="427"/>
    </location>
</feature>
<feature type="compositionally biased region" description="Low complexity" evidence="2">
    <location>
        <begin position="659"/>
        <end position="669"/>
    </location>
</feature>
<dbReference type="InterPro" id="IPR020011">
    <property type="entry name" value="FimV_C"/>
</dbReference>
<dbReference type="OrthoDB" id="5298707at2"/>
<dbReference type="NCBIfam" id="TIGR03504">
    <property type="entry name" value="FimV_Cterm"/>
    <property type="match status" value="1"/>
</dbReference>
<keyword evidence="5" id="KW-1185">Reference proteome</keyword>
<feature type="chain" id="PRO_5004451527" evidence="3">
    <location>
        <begin position="23"/>
        <end position="1231"/>
    </location>
</feature>
<evidence type="ECO:0000256" key="1">
    <source>
        <dbReference type="SAM" id="Coils"/>
    </source>
</evidence>
<feature type="compositionally biased region" description="Polar residues" evidence="2">
    <location>
        <begin position="35"/>
        <end position="44"/>
    </location>
</feature>
<feature type="compositionally biased region" description="Acidic residues" evidence="2">
    <location>
        <begin position="543"/>
        <end position="555"/>
    </location>
</feature>
<feature type="region of interest" description="Disordered" evidence="2">
    <location>
        <begin position="659"/>
        <end position="761"/>
    </location>
</feature>
<dbReference type="PATRIC" id="fig|1315976.3.peg.465"/>
<feature type="region of interest" description="Disordered" evidence="2">
    <location>
        <begin position="488"/>
        <end position="589"/>
    </location>
</feature>
<evidence type="ECO:0000313" key="5">
    <source>
        <dbReference type="Proteomes" id="UP000014012"/>
    </source>
</evidence>
<feature type="region of interest" description="Disordered" evidence="2">
    <location>
        <begin position="777"/>
        <end position="876"/>
    </location>
</feature>
<dbReference type="InterPro" id="IPR038440">
    <property type="entry name" value="FimV_C_sf"/>
</dbReference>
<feature type="compositionally biased region" description="Basic and acidic residues" evidence="2">
    <location>
        <begin position="143"/>
        <end position="157"/>
    </location>
</feature>
<sequence length="1231" mass="129020">MTKIARLIALWAVAGCALPVSAYQMEVVGPDGTPSAAQGRTAITQPAPVRSATSGHTASRGRVYGPTKASETLWSIASRVRPSNRVSVQQTIGALYRLNPSAFELDNLHGLKPGSRLRLPTLSQVRAENTAAVNARLEREKPAWERYSREKQARERAQAQAQKAQDKKTAARSNPVAPSVSKPLATTHVAGSNSPENRASTISAANTPSAASSAKKIAAVAATAGVATAAVQAATAEPDLITPLPANSPVAPAAPAVTPSVTAPTSPALTNAAPVSNVAERYAALENVPVPADTPASVPAAVTSGTSLASSAPLAQQAQPIVPLAVSAGMLANTEQKEAQALPLTAEEAKQLRQQLVDSATEISRLTENNVSLTNQVSELQIRVKQLQVELDNEAAFRKEASQAMAHAEEQAKALELERMKNKMLEESSGSLIQQMSRSWPLAIGVGVIPPVLLGALLWLLYRVRQRRQNALLSQAFEEHQPKDFGGAAAFALGNDTPDLSRPDDMEMPWEDTDTSEHPAENSAPAAIELPEPPSLFASLPGLDDDDTPEDDDEALLNSRRRDAKSEQINEDDFDLAHPTGSTSSAPESAELASLVDLDLAHDEMLGGDEIVDVILSTPSLVNGSPLDQDDDIRLLADMDDEDPILSLSDEDLFESLSPAAKAAPVATAEKSQSAVAPEPEQTKKPEPETEPAVAAPAPSAPDNTAPTQPNGADQPPVSAQAIAASALAASVAASAAAKPVEAQSVEAKSVKTIPSAPVPSTVDDVIANADKADVAVQSKPEAAAQAPEHAAAPAGAPSEPEPVAPVVAAMQPEVASEPNMSETDTVADRALEMPAAPTAAADDRAVTEIAPDEHSTEHSPEHRTEYNAEQSAEPELLPVAAKSSAAEIADLFDLADDSDLQLASPVAALDEPAPTFAQTRLPEPQLLAPETLETDLLGTDRLADEGAAGGMDTQPDAQPATPTLSEPVADDTELPAEMPSAEVAAEPVEVADLPDMADMASEPDSESEPFRSETERALAAALAGARQRAPQTPEPQTPEVSETVPAGASAVSAPMVDTTASAHSANLNPLHDELDAAAQTARLSDYRAHDSLLTPEEQKQLFAEQLLDLPEMTEADFDLSAPMSAPADEWRMPLPPEPASADEDWAAQDNLMDAAVQVTPEERDAFTQSFVEAEAQETEADDDLVGKLILARAYLDIDDPEGAQPLLESVLKQGSAEQQAQARKMLQEMA</sequence>
<feature type="compositionally biased region" description="Polar residues" evidence="2">
    <location>
        <begin position="189"/>
        <end position="198"/>
    </location>
</feature>
<evidence type="ECO:0000313" key="4">
    <source>
        <dbReference type="EMBL" id="EON90346.1"/>
    </source>
</evidence>
<reference evidence="4 5" key="1">
    <citation type="journal article" date="2013" name="Genome Announc.">
        <title>Genome Sequence of Plesiomonas shigelloides Strain 302-73 (Serotype O1).</title>
        <authorList>
            <person name="Pique N."/>
            <person name="Aquilini E."/>
            <person name="Alioto T."/>
            <person name="Minana-Galbis D."/>
            <person name="Tomas J.M."/>
        </authorList>
    </citation>
    <scope>NUCLEOTIDE SEQUENCE [LARGE SCALE GENOMIC DNA]</scope>
    <source>
        <strain evidence="4 5">302-73</strain>
    </source>
</reference>
<comment type="caution">
    <text evidence="4">The sequence shown here is derived from an EMBL/GenBank/DDBJ whole genome shotgun (WGS) entry which is preliminary data.</text>
</comment>
<gene>
    <name evidence="4" type="ORF">PLESHI_02422</name>
</gene>
<keyword evidence="1" id="KW-0175">Coiled coil</keyword>
<evidence type="ECO:0000256" key="2">
    <source>
        <dbReference type="SAM" id="MobiDB-lite"/>
    </source>
</evidence>
<feature type="compositionally biased region" description="Polar residues" evidence="2">
    <location>
        <begin position="703"/>
        <end position="712"/>
    </location>
</feature>
<feature type="region of interest" description="Disordered" evidence="2">
    <location>
        <begin position="31"/>
        <end position="64"/>
    </location>
</feature>
<feature type="compositionally biased region" description="Low complexity" evidence="2">
    <location>
        <begin position="1018"/>
        <end position="1030"/>
    </location>
</feature>
<dbReference type="HOGENOM" id="CLU_267626_0_0_6"/>
<feature type="region of interest" description="Disordered" evidence="2">
    <location>
        <begin position="941"/>
        <end position="984"/>
    </location>
</feature>